<evidence type="ECO:0000256" key="1">
    <source>
        <dbReference type="SAM" id="MobiDB-lite"/>
    </source>
</evidence>
<gene>
    <name evidence="2" type="ORF">CK203_106952</name>
</gene>
<organism evidence="2 3">
    <name type="scientific">Vitis vinifera</name>
    <name type="common">Grape</name>
    <dbReference type="NCBI Taxonomy" id="29760"/>
    <lineage>
        <taxon>Eukaryota</taxon>
        <taxon>Viridiplantae</taxon>
        <taxon>Streptophyta</taxon>
        <taxon>Embryophyta</taxon>
        <taxon>Tracheophyta</taxon>
        <taxon>Spermatophyta</taxon>
        <taxon>Magnoliopsida</taxon>
        <taxon>eudicotyledons</taxon>
        <taxon>Gunneridae</taxon>
        <taxon>Pentapetalae</taxon>
        <taxon>rosids</taxon>
        <taxon>Vitales</taxon>
        <taxon>Vitaceae</taxon>
        <taxon>Viteae</taxon>
        <taxon>Vitis</taxon>
    </lineage>
</organism>
<reference evidence="2 3" key="1">
    <citation type="journal article" date="2018" name="PLoS Genet.">
        <title>Population sequencing reveals clonal diversity and ancestral inbreeding in the grapevine cultivar Chardonnay.</title>
        <authorList>
            <person name="Roach M.J."/>
            <person name="Johnson D.L."/>
            <person name="Bohlmann J."/>
            <person name="van Vuuren H.J."/>
            <person name="Jones S.J."/>
            <person name="Pretorius I.S."/>
            <person name="Schmidt S.A."/>
            <person name="Borneman A.R."/>
        </authorList>
    </citation>
    <scope>NUCLEOTIDE SEQUENCE [LARGE SCALE GENOMIC DNA]</scope>
    <source>
        <strain evidence="3">cv. Chardonnay</strain>
        <tissue evidence="2">Leaf</tissue>
    </source>
</reference>
<evidence type="ECO:0008006" key="4">
    <source>
        <dbReference type="Google" id="ProtNLM"/>
    </source>
</evidence>
<feature type="region of interest" description="Disordered" evidence="1">
    <location>
        <begin position="334"/>
        <end position="354"/>
    </location>
</feature>
<evidence type="ECO:0000313" key="3">
    <source>
        <dbReference type="Proteomes" id="UP000288805"/>
    </source>
</evidence>
<proteinExistence type="predicted"/>
<dbReference type="AlphaFoldDB" id="A0A438FDG6"/>
<feature type="region of interest" description="Disordered" evidence="1">
    <location>
        <begin position="1"/>
        <end position="43"/>
    </location>
</feature>
<protein>
    <recommendedName>
        <fullName evidence="4">DUF4283 domain-containing protein</fullName>
    </recommendedName>
</protein>
<sequence>MSESERASERARAAESEEASEPAGGENVRRAENRRKRKTRSFGVESKSFELEMEERGGKTLITITESKKGVSSWVRMGLYSVGMLMEGLHQCIEDVKEGRWEKGWKEKGRNFSLGKGGKGGWSTMVEALYQLDNNSDKKEKQEEMRVRGRSCMELAKGRSFADAVKGGWNKGSKIIRVEVEREELRRNLSRLEHCLIRSWSPSNTNRGRSGNLGWGNGKSLGFERQDGDGEYGKGRALLEFEFVEEARRVNLSGTRAVGGVQVGLERWDPSSGCLEEGETRKEVWTESLEELQWTRILVRSDGETFPDTLELGIAETSYSVTLWWERMPSIRPEEGRKQSLWSPPTREVGGDEATRAGPRVEQLVGVGTEAQSQSEDGTDRLSQDMGPAVKRAQTQVGSLQGSGSKSGPLASGMLWAYGPKLPLACEAPKGDQSGPWQSSRLGRAAGCGMGHSHKGKAILAQPHLLDNGLLLKALTSCSNGQIKAGDMEREFTRCREEEMGRRQQPNPNIPRAERMLEEEATRYDSEVNMGGTRAQGSSSSNLFCFGRTPEREYYDHSRGRREEILFGSGSRRPSVEDHTGRRDGCWDLVEVNSVDPTGRNLGWTADQRVSQEGQEGRPAQLGGKQPD</sequence>
<dbReference type="Proteomes" id="UP000288805">
    <property type="component" value="Unassembled WGS sequence"/>
</dbReference>
<name>A0A438FDG6_VITVI</name>
<feature type="region of interest" description="Disordered" evidence="1">
    <location>
        <begin position="367"/>
        <end position="386"/>
    </location>
</feature>
<dbReference type="EMBL" id="QGNW01000989">
    <property type="protein sequence ID" value="RVW58037.1"/>
    <property type="molecule type" value="Genomic_DNA"/>
</dbReference>
<evidence type="ECO:0000313" key="2">
    <source>
        <dbReference type="EMBL" id="RVW58037.1"/>
    </source>
</evidence>
<feature type="compositionally biased region" description="Basic and acidic residues" evidence="1">
    <location>
        <begin position="1"/>
        <end position="15"/>
    </location>
</feature>
<comment type="caution">
    <text evidence="2">The sequence shown here is derived from an EMBL/GenBank/DDBJ whole genome shotgun (WGS) entry which is preliminary data.</text>
</comment>
<accession>A0A438FDG6</accession>
<feature type="region of interest" description="Disordered" evidence="1">
    <location>
        <begin position="597"/>
        <end position="628"/>
    </location>
</feature>